<feature type="domain" description="Demeter RRM-fold" evidence="10">
    <location>
        <begin position="1007"/>
        <end position="1084"/>
    </location>
</feature>
<feature type="compositionally biased region" description="Polar residues" evidence="9">
    <location>
        <begin position="1"/>
        <end position="12"/>
    </location>
</feature>
<dbReference type="GO" id="GO:0019104">
    <property type="term" value="F:DNA N-glycosylase activity"/>
    <property type="evidence" value="ECO:0007669"/>
    <property type="project" value="InterPro"/>
</dbReference>
<evidence type="ECO:0000256" key="8">
    <source>
        <dbReference type="ARBA" id="ARBA00023242"/>
    </source>
</evidence>
<accession>A0A803N019</accession>
<proteinExistence type="inferred from homology"/>
<feature type="region of interest" description="Disordered" evidence="9">
    <location>
        <begin position="1"/>
        <end position="147"/>
    </location>
</feature>
<feature type="region of interest" description="Disordered" evidence="9">
    <location>
        <begin position="377"/>
        <end position="421"/>
    </location>
</feature>
<reference evidence="11" key="1">
    <citation type="journal article" date="2017" name="Nature">
        <title>The genome of Chenopodium quinoa.</title>
        <authorList>
            <person name="Jarvis D.E."/>
            <person name="Ho Y.S."/>
            <person name="Lightfoot D.J."/>
            <person name="Schmoeckel S.M."/>
            <person name="Li B."/>
            <person name="Borm T.J.A."/>
            <person name="Ohyanagi H."/>
            <person name="Mineta K."/>
            <person name="Michell C.T."/>
            <person name="Saber N."/>
            <person name="Kharbatia N.M."/>
            <person name="Rupper R.R."/>
            <person name="Sharp A.R."/>
            <person name="Dally N."/>
            <person name="Boughton B.A."/>
            <person name="Woo Y.H."/>
            <person name="Gao G."/>
            <person name="Schijlen E.G.W.M."/>
            <person name="Guo X."/>
            <person name="Momin A.A."/>
            <person name="Negrao S."/>
            <person name="Al-Babili S."/>
            <person name="Gehring C."/>
            <person name="Roessner U."/>
            <person name="Jung C."/>
            <person name="Murphy K."/>
            <person name="Arold S.T."/>
            <person name="Gojobori T."/>
            <person name="van der Linden C.G."/>
            <person name="van Loo E.N."/>
            <person name="Jellen E.N."/>
            <person name="Maughan P.J."/>
            <person name="Tester M."/>
        </authorList>
    </citation>
    <scope>NUCLEOTIDE SEQUENCE [LARGE SCALE GENOMIC DNA]</scope>
    <source>
        <strain evidence="11">cv. PI 614886</strain>
    </source>
</reference>
<dbReference type="Gramene" id="AUR62038303-RA">
    <property type="protein sequence ID" value="AUR62038303-RA:cds"/>
    <property type="gene ID" value="AUR62038303"/>
</dbReference>
<evidence type="ECO:0000256" key="5">
    <source>
        <dbReference type="ARBA" id="ARBA00023004"/>
    </source>
</evidence>
<dbReference type="GO" id="GO:0006284">
    <property type="term" value="P:base-excision repair"/>
    <property type="evidence" value="ECO:0007669"/>
    <property type="project" value="InterPro"/>
</dbReference>
<evidence type="ECO:0000256" key="1">
    <source>
        <dbReference type="ARBA" id="ARBA00001966"/>
    </source>
</evidence>
<dbReference type="EnsemblPlants" id="AUR62038303-RA">
    <property type="protein sequence ID" value="AUR62038303-RA:cds"/>
    <property type="gene ID" value="AUR62038303"/>
</dbReference>
<feature type="compositionally biased region" description="Basic and acidic residues" evidence="9">
    <location>
        <begin position="137"/>
        <end position="147"/>
    </location>
</feature>
<dbReference type="PANTHER" id="PTHR46213">
    <property type="entry name" value="TRANSCRIPTIONAL ACTIVATOR DEMETER"/>
    <property type="match status" value="1"/>
</dbReference>
<dbReference type="GO" id="GO:0141166">
    <property type="term" value="P:chromosomal 5-methylcytosine DNA demethylation pathway"/>
    <property type="evidence" value="ECO:0007669"/>
    <property type="project" value="InterPro"/>
</dbReference>
<sequence length="1085" mass="123126">MNSEKLQQQNNGYWIPITPEKPQSTLKNDSTSNVTPYPEALGSVNGATVEANQLRFQHNATTSIDPDVEQNSKNKRRKLGNGKDLNRKPGEKRKNKYFWAKIDNKKVQTPKPKTPKPVTPKPKTPRTPKPKTPKPITKKDVKNNKEGGKVVLEHTRPETETETETVLNCKRALDFDINIVNLEDEAGKVIESQIPGVTEQVSNVVEKVECLEKESSSKKDHSCDGKKKQEGLRVYGRRYSCKCLSESRKIGPNVMYTLKKKRIGRKKKSIERIKLDHSFIIEDNKSLLLPAKLKIVDDESFGCVLSLLSSQMKFKQGKRSIKKLPLSRNVSKESVSKQRSIGNDGQGVSKQTSIVIDGQSVSQGQIHERILQSALCSTPESKTKAAKEKKTRAPYKRKEKPKAPESETKEAKEKGTRGPYKRKDKHKACFVELQKWNGRSVEQIMDSLVEYYESMNIYDDPKSIELSIMVREGNPEGDGTQKPDEEDDEFRQEKAFIEAKMDRFYYLMTQLQGPKDYVKWNGSVLDSVVGVFLTQNVSDVLSGSAYMELASRYPIKQRTNEDEDSGGDVSTSSSQESTDSSNVKGPIIEYPDDQEEANPTETEQEESWKKEYDSAMKEMLASLPSFKGKEKKGEGAESFDWDSIRLQFLGKSTERSPETQDSVDWEAVRKAPIEDIAKAIEKRGQHTIIGKKIQRMLNRLVEKHGTMDLEWLREAPFAIAKAYLSSFYGLGLKSVECLRLLTLGHDAFPVDVNIARIAVRLGWVPLSKLPDEIPFHLIDNEKKNTIRLPWVKSKKSSKKMIKNIPNPFDIKREYSKSQFIMSSTYDSSLYKPLHFPMLHRNLDSDVQRTTQSPIVEFPSSPKNIEESELPDIEDLFKNGEEVEDEFIVVDIGTSKHTSSNQIVKATIMSPDLLLRALISLPQDDYIPLPKQVVQVRLRTEHQVYELPYNHPLLQNFERQIGNIPYLLAVWTQGQNIKMSGNLEGSSDHVENECSTDKVFDESSTVLGTILIPVRTAMRESFPLNGTYFQINEVFADDETTQCPIKVPTSLIWMLEKRTLYCGSSTSAIFKGLLVKEIQQCCWKGM</sequence>
<dbReference type="Gene3D" id="1.10.1670.10">
    <property type="entry name" value="Helix-hairpin-Helix base-excision DNA repair enzymes (C-terminal)"/>
    <property type="match status" value="1"/>
</dbReference>
<feature type="compositionally biased region" description="Acidic residues" evidence="9">
    <location>
        <begin position="590"/>
        <end position="605"/>
    </location>
</feature>
<comment type="similarity">
    <text evidence="3">Belongs to the DNA glycosylase family. DEMETER subfamily.</text>
</comment>
<feature type="compositionally biased region" description="Basic and acidic residues" evidence="9">
    <location>
        <begin position="401"/>
        <end position="416"/>
    </location>
</feature>
<dbReference type="GO" id="GO:0005634">
    <property type="term" value="C:nucleus"/>
    <property type="evidence" value="ECO:0007669"/>
    <property type="project" value="UniProtKB-SubCell"/>
</dbReference>
<evidence type="ECO:0000256" key="6">
    <source>
        <dbReference type="ARBA" id="ARBA00023014"/>
    </source>
</evidence>
<comment type="subcellular location">
    <subcellularLocation>
        <location evidence="2">Nucleus</location>
    </subcellularLocation>
</comment>
<dbReference type="AlphaFoldDB" id="A0A803N019"/>
<feature type="compositionally biased region" description="Polar residues" evidence="9">
    <location>
        <begin position="21"/>
        <end position="35"/>
    </location>
</feature>
<dbReference type="Proteomes" id="UP000596660">
    <property type="component" value="Unplaced"/>
</dbReference>
<dbReference type="OMA" id="CIMSILA"/>
<reference evidence="11" key="2">
    <citation type="submission" date="2021-03" db="UniProtKB">
        <authorList>
            <consortium name="EnsemblPlants"/>
        </authorList>
    </citation>
    <scope>IDENTIFICATION</scope>
</reference>
<evidence type="ECO:0000256" key="2">
    <source>
        <dbReference type="ARBA" id="ARBA00004123"/>
    </source>
</evidence>
<feature type="compositionally biased region" description="Basic residues" evidence="9">
    <location>
        <begin position="123"/>
        <end position="132"/>
    </location>
</feature>
<dbReference type="SUPFAM" id="SSF48150">
    <property type="entry name" value="DNA-glycosylase"/>
    <property type="match status" value="1"/>
</dbReference>
<evidence type="ECO:0000259" key="10">
    <source>
        <dbReference type="Pfam" id="PF15628"/>
    </source>
</evidence>
<comment type="cofactor">
    <cofactor evidence="1">
        <name>[4Fe-4S] cluster</name>
        <dbReference type="ChEBI" id="CHEBI:49883"/>
    </cofactor>
</comment>
<evidence type="ECO:0000256" key="3">
    <source>
        <dbReference type="ARBA" id="ARBA00005646"/>
    </source>
</evidence>
<feature type="compositionally biased region" description="Low complexity" evidence="9">
    <location>
        <begin position="567"/>
        <end position="581"/>
    </location>
</feature>
<dbReference type="InterPro" id="IPR044811">
    <property type="entry name" value="DME/ROS1"/>
</dbReference>
<feature type="region of interest" description="Disordered" evidence="9">
    <location>
        <begin position="325"/>
        <end position="350"/>
    </location>
</feature>
<keyword evidence="4" id="KW-0479">Metal-binding</keyword>
<dbReference type="Pfam" id="PF15628">
    <property type="entry name" value="RRM_DME"/>
    <property type="match status" value="1"/>
</dbReference>
<dbReference type="InterPro" id="IPR023170">
    <property type="entry name" value="HhH_base_excis_C"/>
</dbReference>
<feature type="compositionally biased region" description="Polar residues" evidence="9">
    <location>
        <begin position="50"/>
        <end position="64"/>
    </location>
</feature>
<dbReference type="GO" id="GO:0051536">
    <property type="term" value="F:iron-sulfur cluster binding"/>
    <property type="evidence" value="ECO:0007669"/>
    <property type="project" value="UniProtKB-KW"/>
</dbReference>
<dbReference type="PANTHER" id="PTHR46213:SF13">
    <property type="entry name" value="DEMETER-LIKE PROTEIN 2-RELATED"/>
    <property type="match status" value="1"/>
</dbReference>
<keyword evidence="7" id="KW-0238">DNA-binding</keyword>
<evidence type="ECO:0000313" key="12">
    <source>
        <dbReference type="Proteomes" id="UP000596660"/>
    </source>
</evidence>
<dbReference type="Gene3D" id="1.10.340.30">
    <property type="entry name" value="Hypothetical protein, domain 2"/>
    <property type="match status" value="1"/>
</dbReference>
<evidence type="ECO:0000313" key="11">
    <source>
        <dbReference type="EnsemblPlants" id="AUR62038303-RA:cds"/>
    </source>
</evidence>
<organism evidence="11 12">
    <name type="scientific">Chenopodium quinoa</name>
    <name type="common">Quinoa</name>
    <dbReference type="NCBI Taxonomy" id="63459"/>
    <lineage>
        <taxon>Eukaryota</taxon>
        <taxon>Viridiplantae</taxon>
        <taxon>Streptophyta</taxon>
        <taxon>Embryophyta</taxon>
        <taxon>Tracheophyta</taxon>
        <taxon>Spermatophyta</taxon>
        <taxon>Magnoliopsida</taxon>
        <taxon>eudicotyledons</taxon>
        <taxon>Gunneridae</taxon>
        <taxon>Pentapetalae</taxon>
        <taxon>Caryophyllales</taxon>
        <taxon>Chenopodiaceae</taxon>
        <taxon>Chenopodioideae</taxon>
        <taxon>Atripliceae</taxon>
        <taxon>Chenopodium</taxon>
    </lineage>
</organism>
<dbReference type="InterPro" id="IPR028925">
    <property type="entry name" value="RRM_DME"/>
</dbReference>
<dbReference type="InterPro" id="IPR011257">
    <property type="entry name" value="DNA_glycosylase"/>
</dbReference>
<keyword evidence="5" id="KW-0408">Iron</keyword>
<dbReference type="GO" id="GO:0046872">
    <property type="term" value="F:metal ion binding"/>
    <property type="evidence" value="ECO:0007669"/>
    <property type="project" value="UniProtKB-KW"/>
</dbReference>
<protein>
    <recommendedName>
        <fullName evidence="10">Demeter RRM-fold domain-containing protein</fullName>
    </recommendedName>
</protein>
<feature type="region of interest" description="Disordered" evidence="9">
    <location>
        <begin position="556"/>
        <end position="610"/>
    </location>
</feature>
<feature type="compositionally biased region" description="Polar residues" evidence="9">
    <location>
        <begin position="337"/>
        <end position="350"/>
    </location>
</feature>
<dbReference type="CDD" id="cd00056">
    <property type="entry name" value="ENDO3c"/>
    <property type="match status" value="1"/>
</dbReference>
<name>A0A803N019_CHEQI</name>
<evidence type="ECO:0000256" key="4">
    <source>
        <dbReference type="ARBA" id="ARBA00022723"/>
    </source>
</evidence>
<evidence type="ECO:0000256" key="9">
    <source>
        <dbReference type="SAM" id="MobiDB-lite"/>
    </source>
</evidence>
<dbReference type="GO" id="GO:0003677">
    <property type="term" value="F:DNA binding"/>
    <property type="evidence" value="ECO:0007669"/>
    <property type="project" value="UniProtKB-KW"/>
</dbReference>
<keyword evidence="12" id="KW-1185">Reference proteome</keyword>
<dbReference type="GO" id="GO:0035514">
    <property type="term" value="F:DNA demethylase activity"/>
    <property type="evidence" value="ECO:0007669"/>
    <property type="project" value="InterPro"/>
</dbReference>
<keyword evidence="8" id="KW-0539">Nucleus</keyword>
<feature type="compositionally biased region" description="Basic residues" evidence="9">
    <location>
        <begin position="389"/>
        <end position="400"/>
    </location>
</feature>
<dbReference type="InterPro" id="IPR003265">
    <property type="entry name" value="HhH-GPD_domain"/>
</dbReference>
<evidence type="ECO:0000256" key="7">
    <source>
        <dbReference type="ARBA" id="ARBA00023125"/>
    </source>
</evidence>
<keyword evidence="6" id="KW-0411">Iron-sulfur</keyword>